<protein>
    <recommendedName>
        <fullName evidence="5">Phage protein</fullName>
    </recommendedName>
</protein>
<evidence type="ECO:0000313" key="4">
    <source>
        <dbReference type="Proteomes" id="UP001549122"/>
    </source>
</evidence>
<keyword evidence="2" id="KW-1133">Transmembrane helix</keyword>
<reference evidence="3 4" key="1">
    <citation type="submission" date="2024-06" db="EMBL/GenBank/DDBJ databases">
        <title>Genomic Encyclopedia of Type Strains, Phase IV (KMG-IV): sequencing the most valuable type-strain genomes for metagenomic binning, comparative biology and taxonomic classification.</title>
        <authorList>
            <person name="Goeker M."/>
        </authorList>
    </citation>
    <scope>NUCLEOTIDE SEQUENCE [LARGE SCALE GENOMIC DNA]</scope>
    <source>
        <strain evidence="3 4">DSM 28303</strain>
    </source>
</reference>
<accession>A0ABV2FJH8</accession>
<organism evidence="3 4">
    <name type="scientific">Streptococcus rupicaprae</name>
    <dbReference type="NCBI Taxonomy" id="759619"/>
    <lineage>
        <taxon>Bacteria</taxon>
        <taxon>Bacillati</taxon>
        <taxon>Bacillota</taxon>
        <taxon>Bacilli</taxon>
        <taxon>Lactobacillales</taxon>
        <taxon>Streptococcaceae</taxon>
        <taxon>Streptococcus</taxon>
    </lineage>
</organism>
<keyword evidence="1" id="KW-0175">Coiled coil</keyword>
<feature type="transmembrane region" description="Helical" evidence="2">
    <location>
        <begin position="12"/>
        <end position="29"/>
    </location>
</feature>
<keyword evidence="4" id="KW-1185">Reference proteome</keyword>
<dbReference type="RefSeq" id="WP_354365836.1">
    <property type="nucleotide sequence ID" value="NZ_JBEPLO010000021.1"/>
</dbReference>
<name>A0ABV2FJH8_9STRE</name>
<keyword evidence="2" id="KW-0812">Transmembrane</keyword>
<evidence type="ECO:0000313" key="3">
    <source>
        <dbReference type="EMBL" id="MET3558713.1"/>
    </source>
</evidence>
<sequence>MSPFLQLLKDVASVVTAGTVIGAACLWFYKKMVIEPDNRMAKRLQDENNKLLTDTVSPLTQAIENLNRNLELTTKEQYELRENVKEHENRLDTHEVRITVLETKGK</sequence>
<evidence type="ECO:0000256" key="2">
    <source>
        <dbReference type="SAM" id="Phobius"/>
    </source>
</evidence>
<dbReference type="Proteomes" id="UP001549122">
    <property type="component" value="Unassembled WGS sequence"/>
</dbReference>
<comment type="caution">
    <text evidence="3">The sequence shown here is derived from an EMBL/GenBank/DDBJ whole genome shotgun (WGS) entry which is preliminary data.</text>
</comment>
<proteinExistence type="predicted"/>
<feature type="coiled-coil region" evidence="1">
    <location>
        <begin position="63"/>
        <end position="104"/>
    </location>
</feature>
<dbReference type="EMBL" id="JBEPLO010000021">
    <property type="protein sequence ID" value="MET3558713.1"/>
    <property type="molecule type" value="Genomic_DNA"/>
</dbReference>
<evidence type="ECO:0008006" key="5">
    <source>
        <dbReference type="Google" id="ProtNLM"/>
    </source>
</evidence>
<keyword evidence="2" id="KW-0472">Membrane</keyword>
<evidence type="ECO:0000256" key="1">
    <source>
        <dbReference type="SAM" id="Coils"/>
    </source>
</evidence>
<gene>
    <name evidence="3" type="ORF">ABID29_001839</name>
</gene>